<dbReference type="KEGG" id="nano:G5V58_10305"/>
<feature type="transmembrane region" description="Helical" evidence="5">
    <location>
        <begin position="267"/>
        <end position="289"/>
    </location>
</feature>
<evidence type="ECO:0000256" key="2">
    <source>
        <dbReference type="ARBA" id="ARBA00022692"/>
    </source>
</evidence>
<sequence length="841" mass="90478">MAEQYGDDVASAEAVRTGIWSPFRSLLAAQVLTALLGLVFWVVVARLVDAHDVGVAAAAINAQTLLGIVTVLGHSTTLVSELPKHEPARQRTMILRSLLVVLVSSAVAGGVLVAVSPLLSSNLADALGNPIGAACFVLGTAGFAWALVVDDACLGVKQSGLQVWRNLLASSLRFPLTALLLVLGFTEAHVLQLCWVLPLLGSIPFTLWRLRLPRGDRTSPPLLRDIRAFQSLAIRNHLLSLCLAAGSQMVPVVAALTLSSVGNAEFAIAWLMANFVFLPPYLLATALFAHAANATTEEFRRSMERTIPAALSLSLLLCVGAWVLGEPVLWIFGGDYARHSWAILALLVPAGLWMVLKDHLVVLWRSQQAFSLATRLTGTALVIEVLGATSGGIIGGARGLCLGWLAAMGVEMVLGLPWLRRAFGGLHWRSPLPARRTEAGVAASQVVLGAVLVVTLAAGTFWVVTQRQAAPDRSIDASTGLLEPGAPVPTCEPTAEQPGPAIDLNVQSATGDPAHPIRSAADLRRLVGLAQAAGAGVISTTTSFRTMQPVQGGPIEFEYVDRTIAAARAAGMQVRLQLIGMPDWALDEPQFENQAPRSQPELAAWSTFVTEVMKHVAGQVDYLEVWNEPNEAKWWPTGPDPVEFARLMDVTDRAVHAVAPQTKVISGGLASNDIGFLTWVYRGIDQLGLERSPFDMVGAHPFAGDHAPDSVDPTKRYERNPFGLYDENFTGFMGLHEVMAQHGDGDLPVYITQFGYSTRAGQGREAVPDDLRASYLTQAFKQATCVPYVPVFSWYALHPTPWDPQEYTLVDRQLRPTKTYDALVAWGRQRDEAAGTAHPKG</sequence>
<dbReference type="Proteomes" id="UP000502996">
    <property type="component" value="Chromosome"/>
</dbReference>
<accession>A0A6G6WD04</accession>
<keyword evidence="4 5" id="KW-0472">Membrane</keyword>
<feature type="transmembrane region" description="Helical" evidence="5">
    <location>
        <begin position="238"/>
        <end position="261"/>
    </location>
</feature>
<dbReference type="EMBL" id="CP049257">
    <property type="protein sequence ID" value="QIG43099.1"/>
    <property type="molecule type" value="Genomic_DNA"/>
</dbReference>
<protein>
    <submittedName>
        <fullName evidence="6">Oligosaccharide flippase family protein</fullName>
    </submittedName>
</protein>
<name>A0A6G6WD04_9ACTN</name>
<feature type="transmembrane region" description="Helical" evidence="5">
    <location>
        <begin position="26"/>
        <end position="47"/>
    </location>
</feature>
<feature type="transmembrane region" description="Helical" evidence="5">
    <location>
        <begin position="376"/>
        <end position="396"/>
    </location>
</feature>
<feature type="transmembrane region" description="Helical" evidence="5">
    <location>
        <begin position="310"/>
        <end position="333"/>
    </location>
</feature>
<feature type="transmembrane region" description="Helical" evidence="5">
    <location>
        <begin position="94"/>
        <end position="119"/>
    </location>
</feature>
<organism evidence="6 7">
    <name type="scientific">Nocardioides anomalus</name>
    <dbReference type="NCBI Taxonomy" id="2712223"/>
    <lineage>
        <taxon>Bacteria</taxon>
        <taxon>Bacillati</taxon>
        <taxon>Actinomycetota</taxon>
        <taxon>Actinomycetes</taxon>
        <taxon>Propionibacteriales</taxon>
        <taxon>Nocardioidaceae</taxon>
        <taxon>Nocardioides</taxon>
    </lineage>
</organism>
<proteinExistence type="predicted"/>
<dbReference type="GO" id="GO:0004553">
    <property type="term" value="F:hydrolase activity, hydrolyzing O-glycosyl compounds"/>
    <property type="evidence" value="ECO:0007669"/>
    <property type="project" value="TreeGrafter"/>
</dbReference>
<evidence type="ECO:0000256" key="3">
    <source>
        <dbReference type="ARBA" id="ARBA00022989"/>
    </source>
</evidence>
<dbReference type="SUPFAM" id="SSF51445">
    <property type="entry name" value="(Trans)glycosidases"/>
    <property type="match status" value="1"/>
</dbReference>
<keyword evidence="7" id="KW-1185">Reference proteome</keyword>
<dbReference type="PANTHER" id="PTHR12631">
    <property type="entry name" value="ALPHA-L-IDURONIDASE"/>
    <property type="match status" value="1"/>
</dbReference>
<dbReference type="Pfam" id="PF01943">
    <property type="entry name" value="Polysacc_synt"/>
    <property type="match status" value="1"/>
</dbReference>
<keyword evidence="2 5" id="KW-0812">Transmembrane</keyword>
<dbReference type="InterPro" id="IPR051923">
    <property type="entry name" value="Glycosyl_Hydrolase_39"/>
</dbReference>
<evidence type="ECO:0000313" key="6">
    <source>
        <dbReference type="EMBL" id="QIG43099.1"/>
    </source>
</evidence>
<dbReference type="Gene3D" id="3.20.20.80">
    <property type="entry name" value="Glycosidases"/>
    <property type="match status" value="1"/>
</dbReference>
<comment type="subcellular location">
    <subcellularLocation>
        <location evidence="1">Membrane</location>
        <topology evidence="1">Multi-pass membrane protein</topology>
    </subcellularLocation>
</comment>
<dbReference type="InterPro" id="IPR017853">
    <property type="entry name" value="GH"/>
</dbReference>
<keyword evidence="3 5" id="KW-1133">Transmembrane helix</keyword>
<evidence type="ECO:0000256" key="4">
    <source>
        <dbReference type="ARBA" id="ARBA00023136"/>
    </source>
</evidence>
<evidence type="ECO:0000313" key="7">
    <source>
        <dbReference type="Proteomes" id="UP000502996"/>
    </source>
</evidence>
<dbReference type="AlphaFoldDB" id="A0A6G6WD04"/>
<gene>
    <name evidence="6" type="ORF">G5V58_10305</name>
</gene>
<dbReference type="InterPro" id="IPR002797">
    <property type="entry name" value="Polysacc_synth"/>
</dbReference>
<dbReference type="GO" id="GO:0016020">
    <property type="term" value="C:membrane"/>
    <property type="evidence" value="ECO:0007669"/>
    <property type="project" value="UniProtKB-SubCell"/>
</dbReference>
<dbReference type="RefSeq" id="WP_165231948.1">
    <property type="nucleotide sequence ID" value="NZ_CP049257.1"/>
</dbReference>
<reference evidence="6 7" key="1">
    <citation type="submission" date="2020-02" db="EMBL/GenBank/DDBJ databases">
        <title>Full genome sequence of Nocardioides sp. R-3366.</title>
        <authorList>
            <person name="Im W.-T."/>
        </authorList>
    </citation>
    <scope>NUCLEOTIDE SEQUENCE [LARGE SCALE GENOMIC DNA]</scope>
    <source>
        <strain evidence="6 7">R-3366</strain>
    </source>
</reference>
<feature type="transmembrane region" description="Helical" evidence="5">
    <location>
        <begin position="402"/>
        <end position="419"/>
    </location>
</feature>
<feature type="transmembrane region" description="Helical" evidence="5">
    <location>
        <begin position="440"/>
        <end position="464"/>
    </location>
</feature>
<feature type="transmembrane region" description="Helical" evidence="5">
    <location>
        <begin position="131"/>
        <end position="154"/>
    </location>
</feature>
<evidence type="ECO:0000256" key="1">
    <source>
        <dbReference type="ARBA" id="ARBA00004141"/>
    </source>
</evidence>
<feature type="transmembrane region" description="Helical" evidence="5">
    <location>
        <begin position="339"/>
        <end position="356"/>
    </location>
</feature>
<evidence type="ECO:0000256" key="5">
    <source>
        <dbReference type="SAM" id="Phobius"/>
    </source>
</evidence>
<dbReference type="PANTHER" id="PTHR12631:SF10">
    <property type="entry name" value="BETA-XYLOSIDASE-LIKE PROTEIN-RELATED"/>
    <property type="match status" value="1"/>
</dbReference>